<dbReference type="PRINTS" id="PR01050">
    <property type="entry name" value="PYRUVTKNASE"/>
</dbReference>
<dbReference type="InterPro" id="IPR018209">
    <property type="entry name" value="Pyrv_Knase_AS"/>
</dbReference>
<reference evidence="16 17" key="2">
    <citation type="journal article" date="2015" name="Stand. Genomic Sci.">
        <title>The complete genome sequence of the rumen methanogen Methanosarcina barkeri CM1.</title>
        <authorList>
            <person name="Lambie S.C."/>
            <person name="Kelly W.J."/>
            <person name="Leahy S.C."/>
            <person name="Li D."/>
            <person name="Reilly K."/>
            <person name="McAllister T.A."/>
            <person name="Valle E.R."/>
            <person name="Attwood G.T."/>
            <person name="Altermann E."/>
        </authorList>
    </citation>
    <scope>NUCLEOTIDE SEQUENCE [LARGE SCALE GENOMIC DNA]</scope>
    <source>
        <strain evidence="16 17">CM1</strain>
    </source>
</reference>
<dbReference type="EMBL" id="CP008746">
    <property type="protein sequence ID" value="AKJ39916.1"/>
    <property type="molecule type" value="Genomic_DNA"/>
</dbReference>
<keyword evidence="5" id="KW-0479">Metal-binding</keyword>
<dbReference type="NCBIfam" id="NF004491">
    <property type="entry name" value="PRK05826.1"/>
    <property type="match status" value="1"/>
</dbReference>
<evidence type="ECO:0000256" key="8">
    <source>
        <dbReference type="ARBA" id="ARBA00022840"/>
    </source>
</evidence>
<evidence type="ECO:0000259" key="14">
    <source>
        <dbReference type="Pfam" id="PF00224"/>
    </source>
</evidence>
<evidence type="ECO:0000256" key="4">
    <source>
        <dbReference type="ARBA" id="ARBA00022679"/>
    </source>
</evidence>
<comment type="catalytic activity">
    <reaction evidence="13">
        <text>pyruvate + ATP = phosphoenolpyruvate + ADP + H(+)</text>
        <dbReference type="Rhea" id="RHEA:18157"/>
        <dbReference type="ChEBI" id="CHEBI:15361"/>
        <dbReference type="ChEBI" id="CHEBI:15378"/>
        <dbReference type="ChEBI" id="CHEBI:30616"/>
        <dbReference type="ChEBI" id="CHEBI:58702"/>
        <dbReference type="ChEBI" id="CHEBI:456216"/>
        <dbReference type="EC" id="2.7.1.40"/>
    </reaction>
</comment>
<dbReference type="SUPFAM" id="SSF50800">
    <property type="entry name" value="PK beta-barrel domain-like"/>
    <property type="match status" value="1"/>
</dbReference>
<dbReference type="InterPro" id="IPR036918">
    <property type="entry name" value="Pyrv_Knase_C_sf"/>
</dbReference>
<evidence type="ECO:0000256" key="7">
    <source>
        <dbReference type="ARBA" id="ARBA00022777"/>
    </source>
</evidence>
<sequence>MPLRSIRVNNKACRKACRRSIQIFKDGIDNGFGIKGRENMQIPDHKTKIVCTIGPASSSEEMIRKLVLAGMNVARINFSHGNFESHGEVIRRVRKVAEKLDRTVAILADLPGPKIRIGELEKEPIMLHKGNSVTLTIAETTGNETRIPVSYKQLPESVIPGSLIYLSDGFIQLRCLEISGTDVRCEVLVGGQLYSHKGLNLPGAKILVDPITGKDLNILEFALSEGIDTFSISFIESAEDIHNVRNFAAARGKSVYIVSKIERRQAVENIQEILKETDALMIARGDLGVEIPIQEVPSVQKELIHSAKLLGIPVITATQMLASMTDNVRPTRAEATDVANAILDGTDAVMLSEETAVGNYPVEAVEMMAKIAKTTEDWRSRTKWGLDTIIKGITAREMPVDEVITLQVHEALQKLPVAAVLTPTRSGATPRRISRFKPDTWILAFSRVPRTCGFLSLSYGVYPVAVNENIESWEKETTEKAKELGFVKSGDIVVFTQGPSSGKPGGTNMLKILTLE</sequence>
<dbReference type="InterPro" id="IPR015795">
    <property type="entry name" value="Pyrv_Knase_C"/>
</dbReference>
<dbReference type="PANTHER" id="PTHR11817">
    <property type="entry name" value="PYRUVATE KINASE"/>
    <property type="match status" value="1"/>
</dbReference>
<dbReference type="GO" id="GO:0005524">
    <property type="term" value="F:ATP binding"/>
    <property type="evidence" value="ECO:0007669"/>
    <property type="project" value="UniProtKB-KW"/>
</dbReference>
<evidence type="ECO:0000256" key="5">
    <source>
        <dbReference type="ARBA" id="ARBA00022723"/>
    </source>
</evidence>
<dbReference type="GO" id="GO:0030955">
    <property type="term" value="F:potassium ion binding"/>
    <property type="evidence" value="ECO:0007669"/>
    <property type="project" value="UniProtKB-UniRule"/>
</dbReference>
<dbReference type="InterPro" id="IPR040442">
    <property type="entry name" value="Pyrv_kinase-like_dom_sf"/>
</dbReference>
<dbReference type="UniPathway" id="UPA00109">
    <property type="reaction ID" value="UER00188"/>
</dbReference>
<dbReference type="NCBIfam" id="TIGR01064">
    <property type="entry name" value="pyruv_kin"/>
    <property type="match status" value="1"/>
</dbReference>
<dbReference type="GO" id="GO:0000287">
    <property type="term" value="F:magnesium ion binding"/>
    <property type="evidence" value="ECO:0007669"/>
    <property type="project" value="UniProtKB-UniRule"/>
</dbReference>
<dbReference type="Gene3D" id="3.20.20.60">
    <property type="entry name" value="Phosphoenolpyruvate-binding domains"/>
    <property type="match status" value="1"/>
</dbReference>
<keyword evidence="10 13" id="KW-0324">Glycolysis</keyword>
<evidence type="ECO:0000256" key="13">
    <source>
        <dbReference type="RuleBase" id="RU000504"/>
    </source>
</evidence>
<feature type="domain" description="Pyruvate kinase barrel" evidence="14">
    <location>
        <begin position="45"/>
        <end position="365"/>
    </location>
</feature>
<dbReference type="GO" id="GO:0004743">
    <property type="term" value="F:pyruvate kinase activity"/>
    <property type="evidence" value="ECO:0007669"/>
    <property type="project" value="UniProtKB-UniRule"/>
</dbReference>
<dbReference type="InterPro" id="IPR015793">
    <property type="entry name" value="Pyrv_Knase_brl"/>
</dbReference>
<reference evidence="17" key="1">
    <citation type="submission" date="2014-06" db="EMBL/GenBank/DDBJ databases">
        <title>The complete genome sequence of Methanosarcina barkeri CM1.</title>
        <authorList>
            <consortium name="Pastoral Greenhouse Gas Research Consortium"/>
            <person name="Lambie S.C."/>
            <person name="Leahy S.C."/>
            <person name="Kelly W.J."/>
            <person name="Li D."/>
            <person name="Reilly K."/>
            <person name="Attwood G.T."/>
            <person name="Altermann E."/>
        </authorList>
    </citation>
    <scope>NUCLEOTIDE SEQUENCE [LARGE SCALE GENOMIC DNA]</scope>
    <source>
        <strain evidence="17">CM1</strain>
    </source>
</reference>
<keyword evidence="6" id="KW-0547">Nucleotide-binding</keyword>
<gene>
    <name evidence="16" type="primary">pyk</name>
    <name evidence="16" type="ORF">MCM1_2920</name>
</gene>
<dbReference type="Pfam" id="PF00224">
    <property type="entry name" value="PK"/>
    <property type="match status" value="1"/>
</dbReference>
<dbReference type="InterPro" id="IPR011037">
    <property type="entry name" value="Pyrv_Knase-like_insert_dom_sf"/>
</dbReference>
<dbReference type="Gene3D" id="2.40.33.10">
    <property type="entry name" value="PK beta-barrel domain-like"/>
    <property type="match status" value="1"/>
</dbReference>
<dbReference type="PATRIC" id="fig|796385.3.peg.3584"/>
<dbReference type="PROSITE" id="PS00110">
    <property type="entry name" value="PYRUVATE_KINASE"/>
    <property type="match status" value="1"/>
</dbReference>
<feature type="domain" description="Pyruvate kinase C-terminal" evidence="15">
    <location>
        <begin position="404"/>
        <end position="513"/>
    </location>
</feature>
<dbReference type="SUPFAM" id="SSF52935">
    <property type="entry name" value="PK C-terminal domain-like"/>
    <property type="match status" value="1"/>
</dbReference>
<evidence type="ECO:0000259" key="15">
    <source>
        <dbReference type="Pfam" id="PF02887"/>
    </source>
</evidence>
<protein>
    <recommendedName>
        <fullName evidence="3 12">Pyruvate kinase</fullName>
        <ecNumber evidence="3 12">2.7.1.40</ecNumber>
    </recommendedName>
</protein>
<keyword evidence="8" id="KW-0067">ATP-binding</keyword>
<evidence type="ECO:0000256" key="1">
    <source>
        <dbReference type="ARBA" id="ARBA00004997"/>
    </source>
</evidence>
<keyword evidence="4 13" id="KW-0808">Transferase</keyword>
<evidence type="ECO:0000256" key="2">
    <source>
        <dbReference type="ARBA" id="ARBA00008663"/>
    </source>
</evidence>
<evidence type="ECO:0000256" key="6">
    <source>
        <dbReference type="ARBA" id="ARBA00022741"/>
    </source>
</evidence>
<comment type="pathway">
    <text evidence="1 13">Carbohydrate degradation; glycolysis; pyruvate from D-glyceraldehyde 3-phosphate: step 5/5.</text>
</comment>
<dbReference type="Pfam" id="PF02887">
    <property type="entry name" value="PK_C"/>
    <property type="match status" value="1"/>
</dbReference>
<accession>A0A0G3CD31</accession>
<name>A0A0G3CD31_METBA</name>
<dbReference type="InterPro" id="IPR001697">
    <property type="entry name" value="Pyr_Knase"/>
</dbReference>
<organism evidence="16 17">
    <name type="scientific">Methanosarcina barkeri CM1</name>
    <dbReference type="NCBI Taxonomy" id="796385"/>
    <lineage>
        <taxon>Archaea</taxon>
        <taxon>Methanobacteriati</taxon>
        <taxon>Methanobacteriota</taxon>
        <taxon>Stenosarchaea group</taxon>
        <taxon>Methanomicrobia</taxon>
        <taxon>Methanosarcinales</taxon>
        <taxon>Methanosarcinaceae</taxon>
        <taxon>Methanosarcina</taxon>
    </lineage>
</organism>
<proteinExistence type="inferred from homology"/>
<keyword evidence="11 16" id="KW-0670">Pyruvate</keyword>
<evidence type="ECO:0000313" key="16">
    <source>
        <dbReference type="EMBL" id="AKJ39916.1"/>
    </source>
</evidence>
<evidence type="ECO:0000256" key="3">
    <source>
        <dbReference type="ARBA" id="ARBA00012142"/>
    </source>
</evidence>
<dbReference type="Proteomes" id="UP000035331">
    <property type="component" value="Chromosome"/>
</dbReference>
<evidence type="ECO:0000256" key="11">
    <source>
        <dbReference type="ARBA" id="ARBA00023317"/>
    </source>
</evidence>
<dbReference type="NCBIfam" id="NF004978">
    <property type="entry name" value="PRK06354.1"/>
    <property type="match status" value="1"/>
</dbReference>
<evidence type="ECO:0000256" key="9">
    <source>
        <dbReference type="ARBA" id="ARBA00022842"/>
    </source>
</evidence>
<dbReference type="EC" id="2.7.1.40" evidence="3 12"/>
<keyword evidence="9 13" id="KW-0460">Magnesium</keyword>
<comment type="similarity">
    <text evidence="2 13">Belongs to the pyruvate kinase family.</text>
</comment>
<dbReference type="InterPro" id="IPR015813">
    <property type="entry name" value="Pyrv/PenolPyrv_kinase-like_dom"/>
</dbReference>
<dbReference type="SUPFAM" id="SSF51621">
    <property type="entry name" value="Phosphoenolpyruvate/pyruvate domain"/>
    <property type="match status" value="1"/>
</dbReference>
<dbReference type="InterPro" id="IPR015806">
    <property type="entry name" value="Pyrv_Knase_insert_dom_sf"/>
</dbReference>
<dbReference type="GO" id="GO:0016301">
    <property type="term" value="F:kinase activity"/>
    <property type="evidence" value="ECO:0007669"/>
    <property type="project" value="UniProtKB-KW"/>
</dbReference>
<evidence type="ECO:0000256" key="10">
    <source>
        <dbReference type="ARBA" id="ARBA00023152"/>
    </source>
</evidence>
<dbReference type="Gene3D" id="3.40.1380.20">
    <property type="entry name" value="Pyruvate kinase, C-terminal domain"/>
    <property type="match status" value="1"/>
</dbReference>
<dbReference type="AlphaFoldDB" id="A0A0G3CD31"/>
<evidence type="ECO:0000313" key="17">
    <source>
        <dbReference type="Proteomes" id="UP000035331"/>
    </source>
</evidence>
<evidence type="ECO:0000256" key="12">
    <source>
        <dbReference type="NCBIfam" id="TIGR01064"/>
    </source>
</evidence>
<keyword evidence="7 13" id="KW-0418">Kinase</keyword>
<dbReference type="FunFam" id="2.40.33.10:FF:000001">
    <property type="entry name" value="Pyruvate kinase"/>
    <property type="match status" value="1"/>
</dbReference>